<reference evidence="3 4" key="1">
    <citation type="journal article" date="2015" name="Biotechnol. Biofuels">
        <title>Enhanced degradation of softwood versus hardwood by the white-rot fungus Pycnoporus coccineus.</title>
        <authorList>
            <person name="Couturier M."/>
            <person name="Navarro D."/>
            <person name="Chevret D."/>
            <person name="Henrissat B."/>
            <person name="Piumi F."/>
            <person name="Ruiz-Duenas F.J."/>
            <person name="Martinez A.T."/>
            <person name="Grigoriev I.V."/>
            <person name="Riley R."/>
            <person name="Lipzen A."/>
            <person name="Berrin J.G."/>
            <person name="Master E.R."/>
            <person name="Rosso M.N."/>
        </authorList>
    </citation>
    <scope>NUCLEOTIDE SEQUENCE [LARGE SCALE GENOMIC DNA]</scope>
    <source>
        <strain evidence="3 4">BRFM310</strain>
    </source>
</reference>
<feature type="compositionally biased region" description="Low complexity" evidence="1">
    <location>
        <begin position="419"/>
        <end position="433"/>
    </location>
</feature>
<name>A0A1Y2IKF1_TRAC3</name>
<proteinExistence type="predicted"/>
<feature type="compositionally biased region" description="Low complexity" evidence="1">
    <location>
        <begin position="1"/>
        <end position="34"/>
    </location>
</feature>
<dbReference type="EMBL" id="KZ084119">
    <property type="protein sequence ID" value="OSD00392.1"/>
    <property type="molecule type" value="Genomic_DNA"/>
</dbReference>
<feature type="domain" description="SMODS and SLOG-associating 2TM effector" evidence="2">
    <location>
        <begin position="292"/>
        <end position="412"/>
    </location>
</feature>
<dbReference type="Proteomes" id="UP000193067">
    <property type="component" value="Unassembled WGS sequence"/>
</dbReference>
<feature type="compositionally biased region" description="Polar residues" evidence="1">
    <location>
        <begin position="168"/>
        <end position="177"/>
    </location>
</feature>
<accession>A0A1Y2IKF1</accession>
<organism evidence="3 4">
    <name type="scientific">Trametes coccinea (strain BRFM310)</name>
    <name type="common">Pycnoporus coccineus</name>
    <dbReference type="NCBI Taxonomy" id="1353009"/>
    <lineage>
        <taxon>Eukaryota</taxon>
        <taxon>Fungi</taxon>
        <taxon>Dikarya</taxon>
        <taxon>Basidiomycota</taxon>
        <taxon>Agaricomycotina</taxon>
        <taxon>Agaricomycetes</taxon>
        <taxon>Polyporales</taxon>
        <taxon>Polyporaceae</taxon>
        <taxon>Trametes</taxon>
    </lineage>
</organism>
<evidence type="ECO:0000256" key="1">
    <source>
        <dbReference type="SAM" id="MobiDB-lite"/>
    </source>
</evidence>
<feature type="compositionally biased region" description="Polar residues" evidence="1">
    <location>
        <begin position="129"/>
        <end position="140"/>
    </location>
</feature>
<keyword evidence="4" id="KW-1185">Reference proteome</keyword>
<dbReference type="NCBIfam" id="NF033635">
    <property type="entry name" value="SLATT_fungal"/>
    <property type="match status" value="1"/>
</dbReference>
<evidence type="ECO:0000313" key="3">
    <source>
        <dbReference type="EMBL" id="OSD00392.1"/>
    </source>
</evidence>
<protein>
    <recommendedName>
        <fullName evidence="2">SMODS and SLOG-associating 2TM effector domain-containing protein</fullName>
    </recommendedName>
</protein>
<feature type="compositionally biased region" description="Polar residues" evidence="1">
    <location>
        <begin position="45"/>
        <end position="55"/>
    </location>
</feature>
<dbReference type="STRING" id="1353009.A0A1Y2IKF1"/>
<dbReference type="InterPro" id="IPR041622">
    <property type="entry name" value="SLATT_fungi"/>
</dbReference>
<dbReference type="Pfam" id="PF18142">
    <property type="entry name" value="SLATT_fungal"/>
    <property type="match status" value="1"/>
</dbReference>
<evidence type="ECO:0000313" key="4">
    <source>
        <dbReference type="Proteomes" id="UP000193067"/>
    </source>
</evidence>
<feature type="compositionally biased region" description="Pro residues" evidence="1">
    <location>
        <begin position="59"/>
        <end position="72"/>
    </location>
</feature>
<dbReference type="OrthoDB" id="3245801at2759"/>
<gene>
    <name evidence="3" type="ORF">PYCCODRAFT_1437514</name>
</gene>
<feature type="compositionally biased region" description="Low complexity" evidence="1">
    <location>
        <begin position="113"/>
        <end position="124"/>
    </location>
</feature>
<feature type="region of interest" description="Disordered" evidence="1">
    <location>
        <begin position="411"/>
        <end position="443"/>
    </location>
</feature>
<dbReference type="AlphaFoldDB" id="A0A1Y2IKF1"/>
<sequence>MDQSSSHEAPAASPAPHPSAQGAATYYAAAASEPHASHEDLQHQPALSGTQTTSFRKPVPLPPVPIFAPPPGQMHDSPEQNPAGSPPHTPSILRMPSPNFPAGTAQAHHDHSSSSANANANAIAGPSNLAKQKQVASPNHSSEEDNAQTPGSEHSAGRTPRPGPHRSASGNGQSYGMPSTGYAGLPPSAPVQYPTRAASIGRPPQRQSRSIILTEPPFPPQGGQDLAELNPAGLMSQPSVIDHVVPTLPLTPQALGTNGLGRRVSVAATSQATLANGEKKVEDRLRPTLKAAMEERDRVALKAKAHAWALNVAIGAQVVLGALTTGVAAATSGRQTSIATSVLGGMSTLAASYLAKARGSGEPEVSYIRLRDLESFIRDCEAYMLDKGSYAGHEYDNRVERYRRRFEEIMGNGSGGVGDQVQSQSRGQAQGQSHLQREKIPPV</sequence>
<feature type="region of interest" description="Disordered" evidence="1">
    <location>
        <begin position="1"/>
        <end position="207"/>
    </location>
</feature>
<evidence type="ECO:0000259" key="2">
    <source>
        <dbReference type="Pfam" id="PF18142"/>
    </source>
</evidence>